<keyword evidence="1" id="KW-0175">Coiled coil</keyword>
<sequence>MARLVDLNVRQLKRELEARNLITKGNKSKLQARLLRAMETNGENGEEHEFTSVLSRNDNVLQALIGSNEDTQTTAPLEMNALLAAIAGVQDSLMENTTQVEDMQQRIEDNLAKNSTQLEERIHDNATQLEERMQQNALKMEERAFADLAKLREGLTVHLKKLEEKVTGIEALTVQLKERQAQLEREWQKSHAEIKSEFKATDKNVERDKPDKNDCKREIFDYNPPKATETLDLSPPIFDGTMSISIFKLQFEMAVKFYKWNNEERLAALVLALKGPTASILQTFTDTPNPTYEAVMAALERKYSSEHWLQIHKMQSVTRAQKHNEPLLDYANEIERLTHLAYTNVSNDFLEYIKIQNFIRGLRDCDIKVAMYSMPKPTFIETLAYAITQEAALNLAKPKYYCEDIGSSNLERSRKGANHHK</sequence>
<dbReference type="InterPro" id="IPR003034">
    <property type="entry name" value="SAP_dom"/>
</dbReference>
<dbReference type="SMART" id="SM00513">
    <property type="entry name" value="SAP"/>
    <property type="match status" value="1"/>
</dbReference>
<organism evidence="3">
    <name type="scientific">Zeugodacus cucurbitae</name>
    <name type="common">Melon fruit fly</name>
    <name type="synonym">Bactrocera cucurbitae</name>
    <dbReference type="NCBI Taxonomy" id="28588"/>
    <lineage>
        <taxon>Eukaryota</taxon>
        <taxon>Metazoa</taxon>
        <taxon>Ecdysozoa</taxon>
        <taxon>Arthropoda</taxon>
        <taxon>Hexapoda</taxon>
        <taxon>Insecta</taxon>
        <taxon>Pterygota</taxon>
        <taxon>Neoptera</taxon>
        <taxon>Endopterygota</taxon>
        <taxon>Diptera</taxon>
        <taxon>Brachycera</taxon>
        <taxon>Muscomorpha</taxon>
        <taxon>Tephritoidea</taxon>
        <taxon>Tephritidae</taxon>
        <taxon>Zeugodacus</taxon>
        <taxon>Zeugodacus</taxon>
    </lineage>
</organism>
<feature type="coiled-coil region" evidence="1">
    <location>
        <begin position="123"/>
        <end position="179"/>
    </location>
</feature>
<dbReference type="Pfam" id="PF02037">
    <property type="entry name" value="SAP"/>
    <property type="match status" value="1"/>
</dbReference>
<evidence type="ECO:0000313" key="3">
    <source>
        <dbReference type="EMBL" id="JAC96665.1"/>
    </source>
</evidence>
<dbReference type="OrthoDB" id="8047091at2759"/>
<dbReference type="SUPFAM" id="SSF68906">
    <property type="entry name" value="SAP domain"/>
    <property type="match status" value="1"/>
</dbReference>
<protein>
    <submittedName>
        <fullName evidence="3">Scaffold attachment factor B1</fullName>
    </submittedName>
</protein>
<dbReference type="InterPro" id="IPR036361">
    <property type="entry name" value="SAP_dom_sf"/>
</dbReference>
<dbReference type="EMBL" id="GBXI01017626">
    <property type="protein sequence ID" value="JAC96665.1"/>
    <property type="molecule type" value="Transcribed_RNA"/>
</dbReference>
<dbReference type="PROSITE" id="PS50800">
    <property type="entry name" value="SAP"/>
    <property type="match status" value="1"/>
</dbReference>
<dbReference type="PANTHER" id="PTHR45823">
    <property type="entry name" value="T-SNARE COILED-COIL HOMOLOGY DOMAIN-CONTAINING PROTEIN"/>
    <property type="match status" value="1"/>
</dbReference>
<reference evidence="3" key="1">
    <citation type="submission" date="2014-11" db="EMBL/GenBank/DDBJ databases">
        <authorList>
            <person name="Geib S."/>
        </authorList>
    </citation>
    <scope>NUCLEOTIDE SEQUENCE</scope>
</reference>
<evidence type="ECO:0000259" key="2">
    <source>
        <dbReference type="PROSITE" id="PS50800"/>
    </source>
</evidence>
<gene>
    <name evidence="3" type="primary">SAFB</name>
    <name evidence="3" type="ORF">g.38876</name>
</gene>
<reference evidence="3" key="2">
    <citation type="journal article" date="2015" name="Gigascience">
        <title>Reconstructing a comprehensive transcriptome assembly of a white-pupal translocated strain of the pest fruit fly Bactrocera cucurbitae.</title>
        <authorList>
            <person name="Sim S.B."/>
            <person name="Calla B."/>
            <person name="Hall B."/>
            <person name="DeRego T."/>
            <person name="Geib S.M."/>
        </authorList>
    </citation>
    <scope>NUCLEOTIDE SEQUENCE</scope>
</reference>
<name>A0A0A1WD72_ZEUCU</name>
<feature type="domain" description="SAP" evidence="2">
    <location>
        <begin position="4"/>
        <end position="38"/>
    </location>
</feature>
<dbReference type="PANTHER" id="PTHR45823:SF1">
    <property type="entry name" value="T-SNARE COILED-COIL HOMOLOGY DOMAIN-CONTAINING PROTEIN"/>
    <property type="match status" value="1"/>
</dbReference>
<dbReference type="Gene3D" id="1.10.720.30">
    <property type="entry name" value="SAP domain"/>
    <property type="match status" value="1"/>
</dbReference>
<dbReference type="AlphaFoldDB" id="A0A0A1WD72"/>
<evidence type="ECO:0000256" key="1">
    <source>
        <dbReference type="SAM" id="Coils"/>
    </source>
</evidence>
<proteinExistence type="predicted"/>
<accession>A0A0A1WD72</accession>